<dbReference type="GO" id="GO:0015031">
    <property type="term" value="P:protein transport"/>
    <property type="evidence" value="ECO:0007669"/>
    <property type="project" value="UniProtKB-KW"/>
</dbReference>
<dbReference type="InterPro" id="IPR032629">
    <property type="entry name" value="DCB_dom"/>
</dbReference>
<evidence type="ECO:0000313" key="10">
    <source>
        <dbReference type="Proteomes" id="UP000192247"/>
    </source>
</evidence>
<feature type="compositionally biased region" description="Basic and acidic residues" evidence="7">
    <location>
        <begin position="461"/>
        <end position="471"/>
    </location>
</feature>
<evidence type="ECO:0000256" key="2">
    <source>
        <dbReference type="ARBA" id="ARBA00004496"/>
    </source>
</evidence>
<feature type="region of interest" description="Disordered" evidence="7">
    <location>
        <begin position="461"/>
        <end position="491"/>
    </location>
</feature>
<dbReference type="InterPro" id="IPR015403">
    <property type="entry name" value="Mon2/Sec7/BIG1-like_HDS"/>
</dbReference>
<sequence>MSASGVGTAASSGGGAENWQPFVRRALERLLAEKDSKKCTQLRQLCQESLKELPSDPDESSGPGRGALPGPCEALEQQNNAAHIFMTPFELACQSKSPRLTVIALDCVQKLVAYGYLLSGQDRIVEVICGCFLGPQTDEKVQLQILKALLTLLTCACCEVHGGAVLQAVRTAYNIYLASRSLVNQTTSIATLTQMLSAIFLRMERAPQDDEAVVATVVHDIVSQVAKDGEPSPTSHFAHITHKDAFLVFRSLCKLSMKPLPHEANGSANHNSVALAQQQLDPKSHEMRSKILSLQLLLSVIQNAGPVFRSNPVFINAIKQYLCVALSKNGVSPLPDVFQLSVTIFLALLDKFKTHLKMQVEVFFREILLGILESQSASFSHKWKVVQVLARLCADPQSVVDIYVNYDCDLMAANIFERLVMDLSRLAQSGSEGAERSMRVKSLECLVSLLRCIVEWGAPRPEGELEKDDGPQRQGLHRNTQSGREIDGNSAEQLQVVKQQKEIIEQGIELFKRKPAKGLQFLQEQKIVADKPEDIARFFHSEPRLDKMQIGEVIGDPDPFKRLIMSAYIDQMDFSGKEIVAALRYFLEGFRLPGEAQKIDRLMEKFASRYFENNPGGVFASADTAYVLAYSIIMLTTDLHSQQVKHKMTKEQYIAMNRGINDQADLPSDYLSRIYDEIAENEIKMKPSASSGRLLSNMQLEQIASTANALMESVSHVNAEFQCASQVEHVVPMFRLAWTPFLAAFSVGLQDCDETEVASLCLDGIRLAIRIACIFRLELERNAYVAALVRFTLLTAEGGAAVAAADMKAKNVATIRTLISVAQHDGNLLATSWLDILRCVSQLEMTELFGSLSKQQSVSGGQQVAEAQQQGLVVAVDRIFTNSANLDGNAIVDFVKALCQVCMEELAHKRLFSMHKIVEISYYNMARIRLQWSRIWEVLGEHFNTVGTYPDEHIAYTSIDSLRQLSFKFLEKGEFANFRFQKEFLRPFEHIMKKTPSRNIKELVVHCIASMVHAHSASIRSGWTNVFSVFHLAASEKDDTLVDTAFQTTLRIITQVYEAQFPHLVDSFQDAIKCLSEFACNAHFPDTSMEAIRLIRHCAKYVAERADLFREVSASDVPSTTTTPASATTTTSVPMQQQQQRQESNAQQQSQGTSGSIIGGSEDRLWVRGWIPILFELSCIVSRCKLDVRTRALTVLFEVVKSYGNTFATHWWHDLFQLVLRIFDNMIMKLPESGPEKSEWMTTTCNHALYALIDVFTQYYTVLSGLLLDDLYTLLLQCARQDNKQLAKSGTNCLENFVVSNGTRFSEEIWIKTCNCIIEMFSATAPQQLLTWKEGEERMFPLLRIQCTVQMEVIQSVDNVVFFPATSRKEEQELLQGIVAKNNANIYPSPDDDLGMFKHLRSDHLLVLVDCLTRSHRLAKSFNRNSAQRSILWKAAFRGNVKPDLLPQETAAIACALRILFRMYADPSRTDSRRLVETRLVELSRESLTYFLSLDAEHYRKAWSTIVLLLISRLNHLDADQFQRHASLLYPHLCDFIGQSDLKPALVRPLREFFIRCGSTFGVTTLNMEVTPISSNLVSEQESKQSIESSDTSASGSGATKKPWDVTVGVIPCKSFREETGRGDPLTVKLNGHHYEHIEHYQDGESAMTRVGNGKAAIVERDRSGDL</sequence>
<dbReference type="SUPFAM" id="SSF48371">
    <property type="entry name" value="ARM repeat"/>
    <property type="match status" value="2"/>
</dbReference>
<dbReference type="FunCoup" id="A0A1V9X6B9">
    <property type="interactions" value="2002"/>
</dbReference>
<dbReference type="Pfam" id="PF01369">
    <property type="entry name" value="Sec7"/>
    <property type="match status" value="1"/>
</dbReference>
<dbReference type="OrthoDB" id="18431at2759"/>
<dbReference type="GO" id="GO:0016020">
    <property type="term" value="C:membrane"/>
    <property type="evidence" value="ECO:0007669"/>
    <property type="project" value="UniProtKB-SubCell"/>
</dbReference>
<name>A0A1V9X6B9_9ACAR</name>
<evidence type="ECO:0000256" key="4">
    <source>
        <dbReference type="ARBA" id="ARBA00022490"/>
    </source>
</evidence>
<dbReference type="FunFam" id="1.10.1000.11:FF:000003">
    <property type="entry name" value="Brefeldin A-inhibited guanine nucleotide-exchange protein 1"/>
    <property type="match status" value="1"/>
</dbReference>
<evidence type="ECO:0000256" key="7">
    <source>
        <dbReference type="SAM" id="MobiDB-lite"/>
    </source>
</evidence>
<dbReference type="InterPro" id="IPR035999">
    <property type="entry name" value="Sec7_dom_sf"/>
</dbReference>
<keyword evidence="10" id="KW-1185">Reference proteome</keyword>
<reference evidence="9 10" key="1">
    <citation type="journal article" date="2017" name="Gigascience">
        <title>Draft genome of the honey bee ectoparasitic mite, Tropilaelaps mercedesae, is shaped by the parasitic life history.</title>
        <authorList>
            <person name="Dong X."/>
            <person name="Armstrong S.D."/>
            <person name="Xia D."/>
            <person name="Makepeace B.L."/>
            <person name="Darby A.C."/>
            <person name="Kadowaki T."/>
        </authorList>
    </citation>
    <scope>NUCLEOTIDE SEQUENCE [LARGE SCALE GENOMIC DNA]</scope>
    <source>
        <strain evidence="9">Wuxi-XJTLU</strain>
    </source>
</reference>
<protein>
    <submittedName>
        <fullName evidence="9">Brefeldin A-inhibited guanine nucleotide-exchange protein 1-like</fullName>
    </submittedName>
</protein>
<dbReference type="InterPro" id="IPR016024">
    <property type="entry name" value="ARM-type_fold"/>
</dbReference>
<dbReference type="STRING" id="418985.A0A1V9X6B9"/>
<keyword evidence="4" id="KW-0963">Cytoplasm</keyword>
<dbReference type="InterPro" id="IPR023394">
    <property type="entry name" value="Sec7_C_sf"/>
</dbReference>
<dbReference type="Pfam" id="PF09324">
    <property type="entry name" value="Sec7-like_HDS"/>
    <property type="match status" value="1"/>
</dbReference>
<feature type="compositionally biased region" description="Low complexity" evidence="7">
    <location>
        <begin position="1584"/>
        <end position="1600"/>
    </location>
</feature>
<dbReference type="GO" id="GO:0032012">
    <property type="term" value="P:regulation of ARF protein signal transduction"/>
    <property type="evidence" value="ECO:0007669"/>
    <property type="project" value="InterPro"/>
</dbReference>
<dbReference type="PANTHER" id="PTHR10663:SF375">
    <property type="entry name" value="LD29171P"/>
    <property type="match status" value="1"/>
</dbReference>
<evidence type="ECO:0000256" key="6">
    <source>
        <dbReference type="ARBA" id="ARBA00023136"/>
    </source>
</evidence>
<comment type="caution">
    <text evidence="9">The sequence shown here is derived from an EMBL/GenBank/DDBJ whole genome shotgun (WGS) entry which is preliminary data.</text>
</comment>
<evidence type="ECO:0000256" key="3">
    <source>
        <dbReference type="ARBA" id="ARBA00022448"/>
    </source>
</evidence>
<dbReference type="Pfam" id="PF20252">
    <property type="entry name" value="BIG2_C"/>
    <property type="match status" value="1"/>
</dbReference>
<evidence type="ECO:0000256" key="5">
    <source>
        <dbReference type="ARBA" id="ARBA00022927"/>
    </source>
</evidence>
<keyword evidence="3" id="KW-0813">Transport</keyword>
<dbReference type="Gene3D" id="1.10.1000.11">
    <property type="entry name" value="Arf Nucleotide-binding Site Opener,domain 2"/>
    <property type="match status" value="1"/>
</dbReference>
<proteinExistence type="predicted"/>
<dbReference type="EMBL" id="MNPL01022844">
    <property type="protein sequence ID" value="OQR68946.1"/>
    <property type="molecule type" value="Genomic_DNA"/>
</dbReference>
<dbReference type="SUPFAM" id="SSF48425">
    <property type="entry name" value="Sec7 domain"/>
    <property type="match status" value="1"/>
</dbReference>
<dbReference type="SMART" id="SM00222">
    <property type="entry name" value="Sec7"/>
    <property type="match status" value="1"/>
</dbReference>
<keyword evidence="5" id="KW-0653">Protein transport</keyword>
<evidence type="ECO:0000313" key="9">
    <source>
        <dbReference type="EMBL" id="OQR68946.1"/>
    </source>
</evidence>
<accession>A0A1V9X6B9</accession>
<comment type="subcellular location">
    <subcellularLocation>
        <location evidence="2">Cytoplasm</location>
    </subcellularLocation>
    <subcellularLocation>
        <location evidence="1">Membrane</location>
    </subcellularLocation>
</comment>
<dbReference type="InterPro" id="IPR046455">
    <property type="entry name" value="Sec7/BIG1-like_C"/>
</dbReference>
<dbReference type="Pfam" id="PF16213">
    <property type="entry name" value="DCB"/>
    <property type="match status" value="1"/>
</dbReference>
<evidence type="ECO:0000259" key="8">
    <source>
        <dbReference type="PROSITE" id="PS50190"/>
    </source>
</evidence>
<dbReference type="GO" id="GO:0005737">
    <property type="term" value="C:cytoplasm"/>
    <property type="evidence" value="ECO:0007669"/>
    <property type="project" value="UniProtKB-SubCell"/>
</dbReference>
<dbReference type="Pfam" id="PF12783">
    <property type="entry name" value="Sec7-like_HUS"/>
    <property type="match status" value="1"/>
</dbReference>
<dbReference type="PROSITE" id="PS50190">
    <property type="entry name" value="SEC7"/>
    <property type="match status" value="1"/>
</dbReference>
<dbReference type="FunFam" id="1.10.220.20:FF:000002">
    <property type="entry name" value="Brefeldin A-inhibited guanine nucleotide-exchange protein 1"/>
    <property type="match status" value="1"/>
</dbReference>
<feature type="region of interest" description="Disordered" evidence="7">
    <location>
        <begin position="1115"/>
        <end position="1157"/>
    </location>
</feature>
<dbReference type="GO" id="GO:0005085">
    <property type="term" value="F:guanyl-nucleotide exchange factor activity"/>
    <property type="evidence" value="ECO:0007669"/>
    <property type="project" value="InterPro"/>
</dbReference>
<evidence type="ECO:0000256" key="1">
    <source>
        <dbReference type="ARBA" id="ARBA00004370"/>
    </source>
</evidence>
<dbReference type="PANTHER" id="PTHR10663">
    <property type="entry name" value="GUANYL-NUCLEOTIDE EXCHANGE FACTOR"/>
    <property type="match status" value="1"/>
</dbReference>
<feature type="domain" description="SEC7" evidence="8">
    <location>
        <begin position="493"/>
        <end position="681"/>
    </location>
</feature>
<feature type="region of interest" description="Disordered" evidence="7">
    <location>
        <begin position="1580"/>
        <end position="1601"/>
    </location>
</feature>
<organism evidence="9 10">
    <name type="scientific">Tropilaelaps mercedesae</name>
    <dbReference type="NCBI Taxonomy" id="418985"/>
    <lineage>
        <taxon>Eukaryota</taxon>
        <taxon>Metazoa</taxon>
        <taxon>Ecdysozoa</taxon>
        <taxon>Arthropoda</taxon>
        <taxon>Chelicerata</taxon>
        <taxon>Arachnida</taxon>
        <taxon>Acari</taxon>
        <taxon>Parasitiformes</taxon>
        <taxon>Mesostigmata</taxon>
        <taxon>Gamasina</taxon>
        <taxon>Dermanyssoidea</taxon>
        <taxon>Laelapidae</taxon>
        <taxon>Tropilaelaps</taxon>
    </lineage>
</organism>
<dbReference type="CDD" id="cd00171">
    <property type="entry name" value="Sec7"/>
    <property type="match status" value="1"/>
</dbReference>
<dbReference type="InParanoid" id="A0A1V9X6B9"/>
<keyword evidence="6" id="KW-0472">Membrane</keyword>
<dbReference type="Proteomes" id="UP000192247">
    <property type="component" value="Unassembled WGS sequence"/>
</dbReference>
<dbReference type="InterPro" id="IPR032691">
    <property type="entry name" value="Mon2/Sec7/BIG1-like_HUS"/>
</dbReference>
<dbReference type="Gene3D" id="1.10.220.20">
    <property type="match status" value="1"/>
</dbReference>
<gene>
    <name evidence="9" type="ORF">BIW11_12573</name>
</gene>
<dbReference type="InterPro" id="IPR000904">
    <property type="entry name" value="Sec7_dom"/>
</dbReference>